<feature type="transmembrane region" description="Helical" evidence="6">
    <location>
        <begin position="393"/>
        <end position="416"/>
    </location>
</feature>
<dbReference type="KEGG" id="ccz:CCALI_01942"/>
<dbReference type="NCBIfam" id="TIGR00360">
    <property type="entry name" value="ComEC_N-term"/>
    <property type="match status" value="1"/>
</dbReference>
<keyword evidence="4 6" id="KW-1133">Transmembrane helix</keyword>
<keyword evidence="10" id="KW-1185">Reference proteome</keyword>
<dbReference type="STRING" id="454171.CP488_02152"/>
<name>S0EWF8_CHTCT</name>
<feature type="transmembrane region" description="Helical" evidence="6">
    <location>
        <begin position="51"/>
        <end position="69"/>
    </location>
</feature>
<gene>
    <name evidence="9" type="ORF">CCALI_01942</name>
</gene>
<dbReference type="GO" id="GO:0005886">
    <property type="term" value="C:plasma membrane"/>
    <property type="evidence" value="ECO:0007669"/>
    <property type="project" value="UniProtKB-SubCell"/>
</dbReference>
<evidence type="ECO:0000256" key="5">
    <source>
        <dbReference type="ARBA" id="ARBA00023136"/>
    </source>
</evidence>
<feature type="transmembrane region" description="Helical" evidence="6">
    <location>
        <begin position="253"/>
        <end position="272"/>
    </location>
</feature>
<dbReference type="PANTHER" id="PTHR30619">
    <property type="entry name" value="DNA INTERNALIZATION/COMPETENCE PROTEIN COMEC/REC2"/>
    <property type="match status" value="1"/>
</dbReference>
<organism evidence="9 10">
    <name type="scientific">Chthonomonas calidirosea (strain DSM 23976 / ICMP 18418 / T49)</name>
    <dbReference type="NCBI Taxonomy" id="1303518"/>
    <lineage>
        <taxon>Bacteria</taxon>
        <taxon>Bacillati</taxon>
        <taxon>Armatimonadota</taxon>
        <taxon>Chthonomonadia</taxon>
        <taxon>Chthonomonadales</taxon>
        <taxon>Chthonomonadaceae</taxon>
        <taxon>Chthonomonas</taxon>
    </lineage>
</organism>
<protein>
    <submittedName>
        <fullName evidence="9">ComEC/Rec2-related protein</fullName>
    </submittedName>
</protein>
<keyword evidence="3 6" id="KW-0812">Transmembrane</keyword>
<dbReference type="HOGENOM" id="CLU_010363_8_0_0"/>
<keyword evidence="2" id="KW-1003">Cell membrane</keyword>
<dbReference type="InParanoid" id="S0EWF8"/>
<dbReference type="InterPro" id="IPR025405">
    <property type="entry name" value="DUF4131"/>
</dbReference>
<dbReference type="Proteomes" id="UP000014227">
    <property type="component" value="Chromosome I"/>
</dbReference>
<dbReference type="AlphaFoldDB" id="S0EWF8"/>
<evidence type="ECO:0000259" key="7">
    <source>
        <dbReference type="Pfam" id="PF03772"/>
    </source>
</evidence>
<feature type="transmembrane region" description="Helical" evidence="6">
    <location>
        <begin position="491"/>
        <end position="511"/>
    </location>
</feature>
<feature type="transmembrane region" description="Helical" evidence="6">
    <location>
        <begin position="428"/>
        <end position="453"/>
    </location>
</feature>
<dbReference type="PATRIC" id="fig|1303518.3.peg.1997"/>
<feature type="domain" description="DUF4131" evidence="8">
    <location>
        <begin position="24"/>
        <end position="165"/>
    </location>
</feature>
<feature type="domain" description="ComEC/Rec2-related protein" evidence="7">
    <location>
        <begin position="231"/>
        <end position="512"/>
    </location>
</feature>
<evidence type="ECO:0000256" key="2">
    <source>
        <dbReference type="ARBA" id="ARBA00022475"/>
    </source>
</evidence>
<feature type="transmembrane region" description="Helical" evidence="6">
    <location>
        <begin position="212"/>
        <end position="233"/>
    </location>
</feature>
<evidence type="ECO:0000256" key="3">
    <source>
        <dbReference type="ARBA" id="ARBA00022692"/>
    </source>
</evidence>
<dbReference type="OrthoDB" id="9761531at2"/>
<evidence type="ECO:0000313" key="10">
    <source>
        <dbReference type="Proteomes" id="UP000014227"/>
    </source>
</evidence>
<reference evidence="10" key="1">
    <citation type="submission" date="2013-03" db="EMBL/GenBank/DDBJ databases">
        <title>Genome sequence of Chthonomonas calidirosea, the first sequenced genome from the Armatimonadetes phylum (formally candidate division OP10).</title>
        <authorList>
            <person name="Lee K.C.Y."/>
            <person name="Morgan X.C."/>
            <person name="Dunfield P.F."/>
            <person name="Tamas I."/>
            <person name="Houghton K.M."/>
            <person name="Vyssotski M."/>
            <person name="Ryan J.L.J."/>
            <person name="Lagutin K."/>
            <person name="McDonald I.R."/>
            <person name="Stott M.B."/>
        </authorList>
    </citation>
    <scope>NUCLEOTIDE SEQUENCE [LARGE SCALE GENOMIC DNA]</scope>
    <source>
        <strain evidence="10">DSM 23976 / ICMP 18418 / T49</strain>
    </source>
</reference>
<dbReference type="PANTHER" id="PTHR30619:SF1">
    <property type="entry name" value="RECOMBINATION PROTEIN 2"/>
    <property type="match status" value="1"/>
</dbReference>
<comment type="subcellular location">
    <subcellularLocation>
        <location evidence="1">Cell membrane</location>
        <topology evidence="1">Multi-pass membrane protein</topology>
    </subcellularLocation>
</comment>
<proteinExistence type="predicted"/>
<dbReference type="InterPro" id="IPR052159">
    <property type="entry name" value="Competence_DNA_uptake"/>
</dbReference>
<evidence type="ECO:0000256" key="6">
    <source>
        <dbReference type="SAM" id="Phobius"/>
    </source>
</evidence>
<dbReference type="eggNOG" id="COG0658">
    <property type="taxonomic scope" value="Bacteria"/>
</dbReference>
<keyword evidence="5 6" id="KW-0472">Membrane</keyword>
<dbReference type="InterPro" id="IPR004477">
    <property type="entry name" value="ComEC_N"/>
</dbReference>
<dbReference type="EMBL" id="HF951689">
    <property type="protein sequence ID" value="CCW35749.1"/>
    <property type="molecule type" value="Genomic_DNA"/>
</dbReference>
<evidence type="ECO:0000313" key="9">
    <source>
        <dbReference type="EMBL" id="CCW35749.1"/>
    </source>
</evidence>
<accession>S0EWF8</accession>
<dbReference type="Pfam" id="PF03772">
    <property type="entry name" value="Competence"/>
    <property type="match status" value="1"/>
</dbReference>
<sequence>MRPRPIGWITVGFAAGAGIGLLWPLNALFTAFIAFLVLDCCLFFWRRSAGVLAAFMALAFLLGGLRAHIASRQTPSPWPDGGLVTLQGTLQTDPELLLTASHFRLLRADMHVERWLDGPHSSIPLSQDIRVYLPAPPNIAASPLYGDRIEVHGKIAPSMPLRDPGSPACCSDEGSDSRLVLIARGDFAWRRLPSRPLQAPFQRAALFLQRRALAAFRGYLPGTEVGLLSALLFGNRQGLAPELASSFDRTGATYLLATAGLHVGMFTLLLLWMAQRVVGMPRKMALLLTVCALGLFVVMAGGRPAVLRAATMLGLYLMAPLFEREPDFTGALCASALLLLLWNPQMLLTPGFQLSYAVVITIALLAPVIEYPLRHLLQNRLHKTSIERLLIPLGRFLYTTLFLSLAAQIGAAPLVAYHFHTLSVTAPMANFCLLLVALPLLFLGYAAVLVAAVHPLLAHPLLLCISIGLKALIGLSALFSKPLWAELSVGSPPIGLIVLLYGLLLIGLLFLRHTMPLHQLPIEEEF</sequence>
<dbReference type="RefSeq" id="WP_016483274.1">
    <property type="nucleotide sequence ID" value="NC_021487.1"/>
</dbReference>
<feature type="transmembrane region" description="Helical" evidence="6">
    <location>
        <begin position="6"/>
        <end position="23"/>
    </location>
</feature>
<evidence type="ECO:0000256" key="1">
    <source>
        <dbReference type="ARBA" id="ARBA00004651"/>
    </source>
</evidence>
<feature type="transmembrane region" description="Helical" evidence="6">
    <location>
        <begin position="460"/>
        <end position="479"/>
    </location>
</feature>
<feature type="transmembrane region" description="Helical" evidence="6">
    <location>
        <begin position="284"/>
        <end position="300"/>
    </location>
</feature>
<feature type="transmembrane region" description="Helical" evidence="6">
    <location>
        <begin position="354"/>
        <end position="373"/>
    </location>
</feature>
<evidence type="ECO:0000256" key="4">
    <source>
        <dbReference type="ARBA" id="ARBA00022989"/>
    </source>
</evidence>
<dbReference type="Pfam" id="PF13567">
    <property type="entry name" value="DUF4131"/>
    <property type="match status" value="1"/>
</dbReference>
<evidence type="ECO:0000259" key="8">
    <source>
        <dbReference type="Pfam" id="PF13567"/>
    </source>
</evidence>